<name>A0A0F9NKS4_9ZZZZ</name>
<dbReference type="AlphaFoldDB" id="A0A0F9NKS4"/>
<proteinExistence type="predicted"/>
<protein>
    <submittedName>
        <fullName evidence="1">Uncharacterized protein</fullName>
    </submittedName>
</protein>
<sequence>MEYVECDRCGKRYTDQASIKLSKRSEQDWAKGCREDGVEPRGLIGCPLMPCDGEMVLKHGRIRLSTQQEVLARYPRLVGHLICCSLGYFTPGAAANAVLAHIRGESNGCEWYTHMAQGWDTDKLLQVGRETLASAFRQRHHHQGYMSEYRQAKALVDHVRQGGQGPVFASWF</sequence>
<accession>A0A0F9NKS4</accession>
<comment type="caution">
    <text evidence="1">The sequence shown here is derived from an EMBL/GenBank/DDBJ whole genome shotgun (WGS) entry which is preliminary data.</text>
</comment>
<evidence type="ECO:0000313" key="1">
    <source>
        <dbReference type="EMBL" id="KKN20130.1"/>
    </source>
</evidence>
<reference evidence="1" key="1">
    <citation type="journal article" date="2015" name="Nature">
        <title>Complex archaea that bridge the gap between prokaryotes and eukaryotes.</title>
        <authorList>
            <person name="Spang A."/>
            <person name="Saw J.H."/>
            <person name="Jorgensen S.L."/>
            <person name="Zaremba-Niedzwiedzka K."/>
            <person name="Martijn J."/>
            <person name="Lind A.E."/>
            <person name="van Eijk R."/>
            <person name="Schleper C."/>
            <person name="Guy L."/>
            <person name="Ettema T.J."/>
        </authorList>
    </citation>
    <scope>NUCLEOTIDE SEQUENCE</scope>
</reference>
<dbReference type="EMBL" id="LAZR01003270">
    <property type="protein sequence ID" value="KKN20130.1"/>
    <property type="molecule type" value="Genomic_DNA"/>
</dbReference>
<gene>
    <name evidence="1" type="ORF">LCGC14_0938730</name>
</gene>
<organism evidence="1">
    <name type="scientific">marine sediment metagenome</name>
    <dbReference type="NCBI Taxonomy" id="412755"/>
    <lineage>
        <taxon>unclassified sequences</taxon>
        <taxon>metagenomes</taxon>
        <taxon>ecological metagenomes</taxon>
    </lineage>
</organism>